<keyword evidence="3" id="KW-1185">Reference proteome</keyword>
<reference evidence="2" key="1">
    <citation type="submission" date="2022-03" db="EMBL/GenBank/DDBJ databases">
        <authorList>
            <person name="Alioto T."/>
            <person name="Alioto T."/>
            <person name="Gomez Garrido J."/>
        </authorList>
    </citation>
    <scope>NUCLEOTIDE SEQUENCE</scope>
</reference>
<dbReference type="AlphaFoldDB" id="A0AAD1SLD0"/>
<dbReference type="GO" id="GO:0007283">
    <property type="term" value="P:spermatogenesis"/>
    <property type="evidence" value="ECO:0007669"/>
    <property type="project" value="TreeGrafter"/>
</dbReference>
<evidence type="ECO:0000313" key="3">
    <source>
        <dbReference type="Proteomes" id="UP001295444"/>
    </source>
</evidence>
<feature type="region of interest" description="Disordered" evidence="1">
    <location>
        <begin position="1"/>
        <end position="27"/>
    </location>
</feature>
<name>A0AAD1SLD0_PELCU</name>
<evidence type="ECO:0000313" key="2">
    <source>
        <dbReference type="EMBL" id="CAH2302451.1"/>
    </source>
</evidence>
<protein>
    <submittedName>
        <fullName evidence="2">Spermatogenesis-associated 25</fullName>
    </submittedName>
</protein>
<sequence>MEQPQNECTTEEKSSGNRKRRYKPDSKTYHTKRFHYYFPDDPRTSWVPRNFQGGWGPSTPTNMPIWAREMGAKELYSPPKVCILALAMMIAGIPTVRVPGLSDVDMIMAAQKFIRENSQV</sequence>
<dbReference type="Pfam" id="PF15218">
    <property type="entry name" value="SPATA25"/>
    <property type="match status" value="1"/>
</dbReference>
<proteinExistence type="predicted"/>
<organism evidence="2 3">
    <name type="scientific">Pelobates cultripes</name>
    <name type="common">Western spadefoot toad</name>
    <dbReference type="NCBI Taxonomy" id="61616"/>
    <lineage>
        <taxon>Eukaryota</taxon>
        <taxon>Metazoa</taxon>
        <taxon>Chordata</taxon>
        <taxon>Craniata</taxon>
        <taxon>Vertebrata</taxon>
        <taxon>Euteleostomi</taxon>
        <taxon>Amphibia</taxon>
        <taxon>Batrachia</taxon>
        <taxon>Anura</taxon>
        <taxon>Pelobatoidea</taxon>
        <taxon>Pelobatidae</taxon>
        <taxon>Pelobates</taxon>
    </lineage>
</organism>
<dbReference type="PANTHER" id="PTHR36857:SF1">
    <property type="entry name" value="SPERMATOGENESIS-ASSOCIATED PROTEIN 25"/>
    <property type="match status" value="1"/>
</dbReference>
<accession>A0AAD1SLD0</accession>
<gene>
    <name evidence="2" type="ORF">PECUL_23A036514</name>
</gene>
<dbReference type="InterPro" id="IPR029192">
    <property type="entry name" value="SPATA25"/>
</dbReference>
<dbReference type="EMBL" id="OW240917">
    <property type="protein sequence ID" value="CAH2302451.1"/>
    <property type="molecule type" value="Genomic_DNA"/>
</dbReference>
<dbReference type="Proteomes" id="UP001295444">
    <property type="component" value="Chromosome 06"/>
</dbReference>
<dbReference type="PANTHER" id="PTHR36857">
    <property type="entry name" value="SPERMATOGENESIS-ASSOCIATED PROTEIN 25"/>
    <property type="match status" value="1"/>
</dbReference>
<evidence type="ECO:0000256" key="1">
    <source>
        <dbReference type="SAM" id="MobiDB-lite"/>
    </source>
</evidence>